<dbReference type="Proteomes" id="UP001150581">
    <property type="component" value="Unassembled WGS sequence"/>
</dbReference>
<sequence>MAQQAGRSSVELYTNLFFKGKTIEEPGYVTQILQNGFGVLIPSYGIEGVVYTTNKEDSEAMVAALEYVQESHTLVSPDQSSSIGLFQRVRVVLQVDDKPVSANVSSMRRKLLLRLTEPQIEGLSVSPEDLNKMRDAAAANNARKNQMSEEKIVEMVTKHPEQVETI</sequence>
<evidence type="ECO:0000313" key="1">
    <source>
        <dbReference type="EMBL" id="KAJ1891247.1"/>
    </source>
</evidence>
<evidence type="ECO:0000313" key="2">
    <source>
        <dbReference type="Proteomes" id="UP001150581"/>
    </source>
</evidence>
<dbReference type="EMBL" id="JANBPG010001194">
    <property type="protein sequence ID" value="KAJ1891247.1"/>
    <property type="molecule type" value="Genomic_DNA"/>
</dbReference>
<reference evidence="1" key="1">
    <citation type="submission" date="2022-07" db="EMBL/GenBank/DDBJ databases">
        <title>Phylogenomic reconstructions and comparative analyses of Kickxellomycotina fungi.</title>
        <authorList>
            <person name="Reynolds N.K."/>
            <person name="Stajich J.E."/>
            <person name="Barry K."/>
            <person name="Grigoriev I.V."/>
            <person name="Crous P."/>
            <person name="Smith M.E."/>
        </authorList>
    </citation>
    <scope>NUCLEOTIDE SEQUENCE</scope>
    <source>
        <strain evidence="1">Benny 63K</strain>
    </source>
</reference>
<keyword evidence="2" id="KW-1185">Reference proteome</keyword>
<comment type="caution">
    <text evidence="1">The sequence shown here is derived from an EMBL/GenBank/DDBJ whole genome shotgun (WGS) entry which is preliminary data.</text>
</comment>
<protein>
    <submittedName>
        <fullName evidence="1">Exosome catalytic subunit dis3</fullName>
    </submittedName>
</protein>
<accession>A0ACC1IIB6</accession>
<organism evidence="1 2">
    <name type="scientific">Kickxella alabastrina</name>
    <dbReference type="NCBI Taxonomy" id="61397"/>
    <lineage>
        <taxon>Eukaryota</taxon>
        <taxon>Fungi</taxon>
        <taxon>Fungi incertae sedis</taxon>
        <taxon>Zoopagomycota</taxon>
        <taxon>Kickxellomycotina</taxon>
        <taxon>Kickxellomycetes</taxon>
        <taxon>Kickxellales</taxon>
        <taxon>Kickxellaceae</taxon>
        <taxon>Kickxella</taxon>
    </lineage>
</organism>
<gene>
    <name evidence="1" type="primary">DIS3_2</name>
    <name evidence="1" type="ORF">LPJ66_007035</name>
</gene>
<name>A0ACC1IIB6_9FUNG</name>
<proteinExistence type="predicted"/>